<keyword evidence="3" id="KW-1185">Reference proteome</keyword>
<accession>A0A1Y0EGC7</accession>
<gene>
    <name evidence="2" type="ORF">LOKVESSMR4R_03403</name>
</gene>
<dbReference type="OrthoDB" id="9804570at2"/>
<evidence type="ECO:0000313" key="3">
    <source>
        <dbReference type="Proteomes" id="UP000195273"/>
    </source>
</evidence>
<dbReference type="KEGG" id="lvs:LOKVESSMR4R_03403"/>
<dbReference type="InterPro" id="IPR016568">
    <property type="entry name" value="Sulphur_oxidation_SoxY"/>
</dbReference>
<dbReference type="STRING" id="1122181.GCA_000382265_00940"/>
<dbReference type="Pfam" id="PF13501">
    <property type="entry name" value="SoxY"/>
    <property type="match status" value="1"/>
</dbReference>
<name>A0A1Y0EGC7_9RHOB</name>
<dbReference type="Proteomes" id="UP000195273">
    <property type="component" value="Chromosome"/>
</dbReference>
<dbReference type="InterPro" id="IPR038162">
    <property type="entry name" value="SoxY_sf"/>
</dbReference>
<evidence type="ECO:0000259" key="1">
    <source>
        <dbReference type="Pfam" id="PF13501"/>
    </source>
</evidence>
<reference evidence="2 3" key="1">
    <citation type="submission" date="2017-05" db="EMBL/GenBank/DDBJ databases">
        <title>Genome Sequence of Loktanella vestfoldensis Strain SMR4r Isolated from a Culture of the Diatom Skeletonema marinoi.</title>
        <authorList>
            <person name="Topel M."/>
            <person name="Pinder M.I.M."/>
            <person name="Johansson O.N."/>
            <person name="Kourtchenko O."/>
            <person name="Godhe A."/>
            <person name="Clarke A.K."/>
        </authorList>
    </citation>
    <scope>NUCLEOTIDE SEQUENCE [LARGE SCALE GENOMIC DNA]</scope>
    <source>
        <strain evidence="2 3">SMR4r</strain>
    </source>
</reference>
<dbReference type="InterPro" id="IPR032711">
    <property type="entry name" value="SoxY"/>
</dbReference>
<protein>
    <submittedName>
        <fullName evidence="2">Sulfur oxidation protein SoxY</fullName>
    </submittedName>
</protein>
<dbReference type="Gene3D" id="2.60.40.2470">
    <property type="entry name" value="SoxY domain"/>
    <property type="match status" value="1"/>
</dbReference>
<evidence type="ECO:0000313" key="2">
    <source>
        <dbReference type="EMBL" id="ARU02675.1"/>
    </source>
</evidence>
<dbReference type="PIRSF" id="PIRSF010312">
    <property type="entry name" value="Sulphur_oxidation_SoxY"/>
    <property type="match status" value="1"/>
</dbReference>
<sequence length="149" mass="15925">MTIERRTIITGAASAALVLASGMPLRADNHNDWQGWRDQILAGRAVSDGTITLDLPAVAENGAQVPLTVRLDSPMTADDHVTAIHIIATRNPAPQIGSFRLTPQMTRAEAMTRIRVAEEQEILVLAEISDGRVFQQTASIIVSVGGCAT</sequence>
<feature type="domain" description="Ig-like SoxY" evidence="1">
    <location>
        <begin position="42"/>
        <end position="147"/>
    </location>
</feature>
<dbReference type="EMBL" id="CP021431">
    <property type="protein sequence ID" value="ARU02675.1"/>
    <property type="molecule type" value="Genomic_DNA"/>
</dbReference>
<dbReference type="AlphaFoldDB" id="A0A1Y0EGC7"/>
<proteinExistence type="predicted"/>
<dbReference type="RefSeq" id="WP_087211054.1">
    <property type="nucleotide sequence ID" value="NZ_CP021431.1"/>
</dbReference>
<organism evidence="2 3">
    <name type="scientific">Yoonia vestfoldensis</name>
    <dbReference type="NCBI Taxonomy" id="245188"/>
    <lineage>
        <taxon>Bacteria</taxon>
        <taxon>Pseudomonadati</taxon>
        <taxon>Pseudomonadota</taxon>
        <taxon>Alphaproteobacteria</taxon>
        <taxon>Rhodobacterales</taxon>
        <taxon>Paracoccaceae</taxon>
        <taxon>Yoonia</taxon>
    </lineage>
</organism>